<sequence length="235" mass="26769">MYVTCNQRAVGWVIRDKVVASNLSKVILWMMAPSHSGCVKKTDEEKQTHLVSRSQYEVKRLADKRAKENPEDRKERLPAKRTKEMNRRQSLRARETDVERNTRLERDREQHRAKTSAKNDSNMATNPNCAVCGYKVLARNWSKLAIRSFPNLHLLRPQSEEIPDSVLKISFLRFTKIFSGFDVLVNGALLGRCGIDTTTGLVFVCLGCQTFLKNNATPASALSRLYSPDDPLDEE</sequence>
<reference evidence="6" key="1">
    <citation type="submission" date="2021-02" db="EMBL/GenBank/DDBJ databases">
        <authorList>
            <person name="Nowell W R."/>
        </authorList>
    </citation>
    <scope>NUCLEOTIDE SEQUENCE</scope>
</reference>
<dbReference type="Proteomes" id="UP000663833">
    <property type="component" value="Unassembled WGS sequence"/>
</dbReference>
<evidence type="ECO:0000313" key="6">
    <source>
        <dbReference type="EMBL" id="CAF4402291.1"/>
    </source>
</evidence>
<dbReference type="EMBL" id="CAJOBQ010002460">
    <property type="protein sequence ID" value="CAF4561451.1"/>
    <property type="molecule type" value="Genomic_DNA"/>
</dbReference>
<feature type="compositionally biased region" description="Basic and acidic residues" evidence="1">
    <location>
        <begin position="64"/>
        <end position="112"/>
    </location>
</feature>
<protein>
    <submittedName>
        <fullName evidence="6">Uncharacterized protein</fullName>
    </submittedName>
</protein>
<dbReference type="EMBL" id="CAJOBO010003829">
    <property type="protein sequence ID" value="CAF4504458.1"/>
    <property type="molecule type" value="Genomic_DNA"/>
</dbReference>
<evidence type="ECO:0000256" key="1">
    <source>
        <dbReference type="SAM" id="MobiDB-lite"/>
    </source>
</evidence>
<dbReference type="EMBL" id="CAJNYD010004180">
    <property type="protein sequence ID" value="CAF3578025.1"/>
    <property type="molecule type" value="Genomic_DNA"/>
</dbReference>
<dbReference type="EMBL" id="CAJNXB010002907">
    <property type="protein sequence ID" value="CAF3287187.1"/>
    <property type="molecule type" value="Genomic_DNA"/>
</dbReference>
<dbReference type="AlphaFoldDB" id="A0A820PEM0"/>
<gene>
    <name evidence="5" type="ORF">FME351_LOCUS28940</name>
    <name evidence="3" type="ORF">GRG538_LOCUS13921</name>
    <name evidence="7" type="ORF">HFQ381_LOCUS28013</name>
    <name evidence="4" type="ORF">LUA448_LOCUS29301</name>
    <name evidence="10" type="ORF">QYT958_LOCUS25957</name>
    <name evidence="2" type="ORF">TIS948_LOCUS17273</name>
    <name evidence="8" type="ORF">TSG867_LOCUS25332</name>
    <name evidence="9" type="ORF">TSG867_LOCUS25334</name>
    <name evidence="6" type="ORF">UJA718_LOCUS19204</name>
</gene>
<evidence type="ECO:0000313" key="11">
    <source>
        <dbReference type="Proteomes" id="UP000663873"/>
    </source>
</evidence>
<evidence type="ECO:0000313" key="3">
    <source>
        <dbReference type="EMBL" id="CAF3446888.1"/>
    </source>
</evidence>
<evidence type="ECO:0000313" key="10">
    <source>
        <dbReference type="EMBL" id="CAF4834213.1"/>
    </source>
</evidence>
<dbReference type="EMBL" id="CAJOBQ010002460">
    <property type="protein sequence ID" value="CAF4561424.1"/>
    <property type="molecule type" value="Genomic_DNA"/>
</dbReference>
<dbReference type="Proteomes" id="UP000663851">
    <property type="component" value="Unassembled WGS sequence"/>
</dbReference>
<evidence type="ECO:0000313" key="2">
    <source>
        <dbReference type="EMBL" id="CAF3287187.1"/>
    </source>
</evidence>
<organism evidence="6 11">
    <name type="scientific">Rotaria socialis</name>
    <dbReference type="NCBI Taxonomy" id="392032"/>
    <lineage>
        <taxon>Eukaryota</taxon>
        <taxon>Metazoa</taxon>
        <taxon>Spiralia</taxon>
        <taxon>Gnathifera</taxon>
        <taxon>Rotifera</taxon>
        <taxon>Eurotatoria</taxon>
        <taxon>Bdelloidea</taxon>
        <taxon>Philodinida</taxon>
        <taxon>Philodinidae</taxon>
        <taxon>Rotaria</taxon>
    </lineage>
</organism>
<keyword evidence="11" id="KW-1185">Reference proteome</keyword>
<evidence type="ECO:0000313" key="5">
    <source>
        <dbReference type="EMBL" id="CAF3719203.1"/>
    </source>
</evidence>
<evidence type="ECO:0000313" key="4">
    <source>
        <dbReference type="EMBL" id="CAF3578025.1"/>
    </source>
</evidence>
<accession>A0A820PEM0</accession>
<dbReference type="EMBL" id="CAJOBR010006020">
    <property type="protein sequence ID" value="CAF4834213.1"/>
    <property type="molecule type" value="Genomic_DNA"/>
</dbReference>
<dbReference type="Proteomes" id="UP000663862">
    <property type="component" value="Unassembled WGS sequence"/>
</dbReference>
<comment type="caution">
    <text evidence="6">The sequence shown here is derived from an EMBL/GenBank/DDBJ whole genome shotgun (WGS) entry which is preliminary data.</text>
</comment>
<dbReference type="Proteomes" id="UP000663872">
    <property type="component" value="Unassembled WGS sequence"/>
</dbReference>
<dbReference type="EMBL" id="CAJNYU010004030">
    <property type="protein sequence ID" value="CAF3719203.1"/>
    <property type="molecule type" value="Genomic_DNA"/>
</dbReference>
<feature type="region of interest" description="Disordered" evidence="1">
    <location>
        <begin position="64"/>
        <end position="122"/>
    </location>
</feature>
<dbReference type="Proteomes" id="UP000663825">
    <property type="component" value="Unassembled WGS sequence"/>
</dbReference>
<evidence type="ECO:0000313" key="8">
    <source>
        <dbReference type="EMBL" id="CAF4561424.1"/>
    </source>
</evidence>
<dbReference type="Proteomes" id="UP000663848">
    <property type="component" value="Unassembled WGS sequence"/>
</dbReference>
<proteinExistence type="predicted"/>
<dbReference type="Proteomes" id="UP000663869">
    <property type="component" value="Unassembled WGS sequence"/>
</dbReference>
<dbReference type="EMBL" id="CAJOBP010003375">
    <property type="protein sequence ID" value="CAF4402291.1"/>
    <property type="molecule type" value="Genomic_DNA"/>
</dbReference>
<dbReference type="Proteomes" id="UP000663873">
    <property type="component" value="Unassembled WGS sequence"/>
</dbReference>
<evidence type="ECO:0000313" key="7">
    <source>
        <dbReference type="EMBL" id="CAF4504458.1"/>
    </source>
</evidence>
<dbReference type="EMBL" id="CAJNYT010002088">
    <property type="protein sequence ID" value="CAF3446888.1"/>
    <property type="molecule type" value="Genomic_DNA"/>
</dbReference>
<evidence type="ECO:0000313" key="9">
    <source>
        <dbReference type="EMBL" id="CAF4561451.1"/>
    </source>
</evidence>
<name>A0A820PEM0_9BILA</name>